<protein>
    <submittedName>
        <fullName evidence="1">Uncharacterized protein</fullName>
    </submittedName>
</protein>
<reference evidence="1 2" key="1">
    <citation type="journal article" date="2015" name="Nature">
        <title>rRNA introns, odd ribosomes, and small enigmatic genomes across a large radiation of phyla.</title>
        <authorList>
            <person name="Brown C.T."/>
            <person name="Hug L.A."/>
            <person name="Thomas B.C."/>
            <person name="Sharon I."/>
            <person name="Castelle C.J."/>
            <person name="Singh A."/>
            <person name="Wilkins M.J."/>
            <person name="Williams K.H."/>
            <person name="Banfield J.F."/>
        </authorList>
    </citation>
    <scope>NUCLEOTIDE SEQUENCE [LARGE SCALE GENOMIC DNA]</scope>
</reference>
<name>A0A0G0ZDI7_9BACT</name>
<dbReference type="Proteomes" id="UP000034320">
    <property type="component" value="Unassembled WGS sequence"/>
</dbReference>
<dbReference type="AlphaFoldDB" id="A0A0G0ZDI7"/>
<sequence length="57" mass="6773">MDLQIDMITEQEITKLLEMQKMITDKMGIDTSQDRELPKMLQRVDADKIEESLEKQF</sequence>
<organism evidence="1 2">
    <name type="scientific">Candidatus Gottesmanbacteria bacterium GW2011_GWA2_42_18</name>
    <dbReference type="NCBI Taxonomy" id="1618442"/>
    <lineage>
        <taxon>Bacteria</taxon>
        <taxon>Candidatus Gottesmaniibacteriota</taxon>
    </lineage>
</organism>
<accession>A0A0G0ZDI7</accession>
<evidence type="ECO:0000313" key="2">
    <source>
        <dbReference type="Proteomes" id="UP000034320"/>
    </source>
</evidence>
<dbReference type="EMBL" id="LCDD01000013">
    <property type="protein sequence ID" value="KKS46785.1"/>
    <property type="molecule type" value="Genomic_DNA"/>
</dbReference>
<proteinExistence type="predicted"/>
<evidence type="ECO:0000313" key="1">
    <source>
        <dbReference type="EMBL" id="KKS46785.1"/>
    </source>
</evidence>
<comment type="caution">
    <text evidence="1">The sequence shown here is derived from an EMBL/GenBank/DDBJ whole genome shotgun (WGS) entry which is preliminary data.</text>
</comment>
<gene>
    <name evidence="1" type="ORF">UV09_C0013G0018</name>
</gene>